<keyword evidence="2" id="KW-0812">Transmembrane</keyword>
<comment type="caution">
    <text evidence="3">The sequence shown here is derived from an EMBL/GenBank/DDBJ whole genome shotgun (WGS) entry which is preliminary data.</text>
</comment>
<keyword evidence="2" id="KW-0472">Membrane</keyword>
<keyword evidence="2" id="KW-1133">Transmembrane helix</keyword>
<gene>
    <name evidence="3" type="ORF">HK105_202414</name>
</gene>
<accession>A0ABR4NES5</accession>
<feature type="transmembrane region" description="Helical" evidence="2">
    <location>
        <begin position="304"/>
        <end position="323"/>
    </location>
</feature>
<evidence type="ECO:0000256" key="2">
    <source>
        <dbReference type="SAM" id="Phobius"/>
    </source>
</evidence>
<evidence type="ECO:0000313" key="4">
    <source>
        <dbReference type="Proteomes" id="UP001527925"/>
    </source>
</evidence>
<evidence type="ECO:0000313" key="3">
    <source>
        <dbReference type="EMBL" id="KAL2918000.1"/>
    </source>
</evidence>
<evidence type="ECO:0000256" key="1">
    <source>
        <dbReference type="SAM" id="MobiDB-lite"/>
    </source>
</evidence>
<protein>
    <submittedName>
        <fullName evidence="3">Uncharacterized protein</fullName>
    </submittedName>
</protein>
<dbReference type="EMBL" id="JADGIZ020000008">
    <property type="protein sequence ID" value="KAL2918000.1"/>
    <property type="molecule type" value="Genomic_DNA"/>
</dbReference>
<sequence length="361" mass="36780">MTEPGQDTADAAAATAALGRASRLFAHHKLAEAQRVCETLVVPALAALTAEQRQLALLLLLRVARSESSAASGDDGGASGGADRRWAAQWERVVGLAGGIHMLSGELLLVGALAHVKARDHGAARGVVEQWLAAQADEFFQAAAAGTQPSARTYERVVELYMLALAGLRDYEAAAEFLKYNTVLPAKRREMLEASISRLQLEAAAACMPAPAAQPAAAPAASASAAAAAAEPGAAGAEPLAPLGVTGSAALQRAENAHVGPAGSTSSAGSSGGGSSSAVQTLAVRTTRAVARARGGWIGKAVEWIGSAPSLVVAFVLIVIFGLRRAGFLGQDDFVRRLLTAALQRVAATARMGMTMSAASM</sequence>
<dbReference type="Proteomes" id="UP001527925">
    <property type="component" value="Unassembled WGS sequence"/>
</dbReference>
<proteinExistence type="predicted"/>
<keyword evidence="4" id="KW-1185">Reference proteome</keyword>
<name>A0ABR4NES5_9FUNG</name>
<feature type="region of interest" description="Disordered" evidence="1">
    <location>
        <begin position="256"/>
        <end position="277"/>
    </location>
</feature>
<reference evidence="3 4" key="1">
    <citation type="submission" date="2023-09" db="EMBL/GenBank/DDBJ databases">
        <title>Pangenome analysis of Batrachochytrium dendrobatidis and related Chytrids.</title>
        <authorList>
            <person name="Yacoub M.N."/>
            <person name="Stajich J.E."/>
            <person name="James T.Y."/>
        </authorList>
    </citation>
    <scope>NUCLEOTIDE SEQUENCE [LARGE SCALE GENOMIC DNA]</scope>
    <source>
        <strain evidence="3 4">JEL0888</strain>
    </source>
</reference>
<organism evidence="3 4">
    <name type="scientific">Polyrhizophydium stewartii</name>
    <dbReference type="NCBI Taxonomy" id="2732419"/>
    <lineage>
        <taxon>Eukaryota</taxon>
        <taxon>Fungi</taxon>
        <taxon>Fungi incertae sedis</taxon>
        <taxon>Chytridiomycota</taxon>
        <taxon>Chytridiomycota incertae sedis</taxon>
        <taxon>Chytridiomycetes</taxon>
        <taxon>Rhizophydiales</taxon>
        <taxon>Rhizophydiales incertae sedis</taxon>
        <taxon>Polyrhizophydium</taxon>
    </lineage>
</organism>